<name>A0A1I1B7D0_9BACT</name>
<organism evidence="2 3">
    <name type="scientific">Algoriphagus aquimarinus</name>
    <dbReference type="NCBI Taxonomy" id="237018"/>
    <lineage>
        <taxon>Bacteria</taxon>
        <taxon>Pseudomonadati</taxon>
        <taxon>Bacteroidota</taxon>
        <taxon>Cytophagia</taxon>
        <taxon>Cytophagales</taxon>
        <taxon>Cyclobacteriaceae</taxon>
        <taxon>Algoriphagus</taxon>
    </lineage>
</organism>
<dbReference type="NCBIfam" id="NF033488">
    <property type="entry name" value="lmo0937_fam_TM"/>
    <property type="match status" value="1"/>
</dbReference>
<keyword evidence="1" id="KW-1133">Transmembrane helix</keyword>
<dbReference type="EMBL" id="FOKK01000011">
    <property type="protein sequence ID" value="SFB46285.1"/>
    <property type="molecule type" value="Genomic_DNA"/>
</dbReference>
<dbReference type="AlphaFoldDB" id="A0A1I1B7D0"/>
<dbReference type="STRING" id="237018.SAMN04489723_111103"/>
<gene>
    <name evidence="2" type="ORF">SAMN04489723_111103</name>
</gene>
<evidence type="ECO:0000256" key="1">
    <source>
        <dbReference type="SAM" id="Phobius"/>
    </source>
</evidence>
<dbReference type="Proteomes" id="UP000198790">
    <property type="component" value="Unassembled WGS sequence"/>
</dbReference>
<sequence length="48" mass="5258">MSSLLYIIAVILLIGWLVGVFIYSVTGLIHILLVLALVAVIFRFIGGR</sequence>
<dbReference type="InterPro" id="IPR043727">
    <property type="entry name" value="Lmo0937-like"/>
</dbReference>
<keyword evidence="3" id="KW-1185">Reference proteome</keyword>
<dbReference type="Pfam" id="PF18919">
    <property type="entry name" value="DUF5670"/>
    <property type="match status" value="1"/>
</dbReference>
<proteinExistence type="predicted"/>
<feature type="transmembrane region" description="Helical" evidence="1">
    <location>
        <begin position="5"/>
        <end position="23"/>
    </location>
</feature>
<protein>
    <recommendedName>
        <fullName evidence="4">Lmo0937 family membrane protein</fullName>
    </recommendedName>
</protein>
<keyword evidence="1" id="KW-0812">Transmembrane</keyword>
<dbReference type="RefSeq" id="WP_139229105.1">
    <property type="nucleotide sequence ID" value="NZ_CAXBKE010000090.1"/>
</dbReference>
<reference evidence="2 3" key="1">
    <citation type="submission" date="2016-10" db="EMBL/GenBank/DDBJ databases">
        <authorList>
            <person name="de Groot N.N."/>
        </authorList>
    </citation>
    <scope>NUCLEOTIDE SEQUENCE [LARGE SCALE GENOMIC DNA]</scope>
    <source>
        <strain evidence="2 3">DSM 23399</strain>
    </source>
</reference>
<keyword evidence="1" id="KW-0472">Membrane</keyword>
<accession>A0A1I1B7D0</accession>
<evidence type="ECO:0000313" key="3">
    <source>
        <dbReference type="Proteomes" id="UP000198790"/>
    </source>
</evidence>
<evidence type="ECO:0008006" key="4">
    <source>
        <dbReference type="Google" id="ProtNLM"/>
    </source>
</evidence>
<feature type="transmembrane region" description="Helical" evidence="1">
    <location>
        <begin position="29"/>
        <end position="46"/>
    </location>
</feature>
<evidence type="ECO:0000313" key="2">
    <source>
        <dbReference type="EMBL" id="SFB46285.1"/>
    </source>
</evidence>